<accession>A0A9Q3BP82</accession>
<sequence>MAYIQRTATKTTVCINNYQLPLSIDSCSHCSIVARTYLDDHFPNWDKQLFPTKAKNFKSASRKMTSIGKIIKERIIPHRKGNIRLDPDHFVLEDSHIQVFLMGTDYQRM</sequence>
<gene>
    <name evidence="1" type="ORF">O181_008380</name>
</gene>
<dbReference type="Proteomes" id="UP000765509">
    <property type="component" value="Unassembled WGS sequence"/>
</dbReference>
<keyword evidence="2" id="KW-1185">Reference proteome</keyword>
<comment type="caution">
    <text evidence="1">The sequence shown here is derived from an EMBL/GenBank/DDBJ whole genome shotgun (WGS) entry which is preliminary data.</text>
</comment>
<evidence type="ECO:0000313" key="1">
    <source>
        <dbReference type="EMBL" id="MBW0468665.1"/>
    </source>
</evidence>
<dbReference type="AlphaFoldDB" id="A0A9Q3BP82"/>
<reference evidence="1" key="1">
    <citation type="submission" date="2021-03" db="EMBL/GenBank/DDBJ databases">
        <title>Draft genome sequence of rust myrtle Austropuccinia psidii MF-1, a brazilian biotype.</title>
        <authorList>
            <person name="Quecine M.C."/>
            <person name="Pachon D.M.R."/>
            <person name="Bonatelli M.L."/>
            <person name="Correr F.H."/>
            <person name="Franceschini L.M."/>
            <person name="Leite T.F."/>
            <person name="Margarido G.R.A."/>
            <person name="Almeida C.A."/>
            <person name="Ferrarezi J.A."/>
            <person name="Labate C.A."/>
        </authorList>
    </citation>
    <scope>NUCLEOTIDE SEQUENCE</scope>
    <source>
        <strain evidence="1">MF-1</strain>
    </source>
</reference>
<protein>
    <submittedName>
        <fullName evidence="1">Uncharacterized protein</fullName>
    </submittedName>
</protein>
<evidence type="ECO:0000313" key="2">
    <source>
        <dbReference type="Proteomes" id="UP000765509"/>
    </source>
</evidence>
<dbReference type="EMBL" id="AVOT02001937">
    <property type="protein sequence ID" value="MBW0468665.1"/>
    <property type="molecule type" value="Genomic_DNA"/>
</dbReference>
<proteinExistence type="predicted"/>
<organism evidence="1 2">
    <name type="scientific">Austropuccinia psidii MF-1</name>
    <dbReference type="NCBI Taxonomy" id="1389203"/>
    <lineage>
        <taxon>Eukaryota</taxon>
        <taxon>Fungi</taxon>
        <taxon>Dikarya</taxon>
        <taxon>Basidiomycota</taxon>
        <taxon>Pucciniomycotina</taxon>
        <taxon>Pucciniomycetes</taxon>
        <taxon>Pucciniales</taxon>
        <taxon>Sphaerophragmiaceae</taxon>
        <taxon>Austropuccinia</taxon>
    </lineage>
</organism>
<name>A0A9Q3BP82_9BASI</name>